<dbReference type="InterPro" id="IPR011990">
    <property type="entry name" value="TPR-like_helical_dom_sf"/>
</dbReference>
<dbReference type="PANTHER" id="PTHR35038:SF8">
    <property type="entry name" value="C-TYPE POLYHEME CYTOCHROME OMCC"/>
    <property type="match status" value="1"/>
</dbReference>
<evidence type="ECO:0000313" key="5">
    <source>
        <dbReference type="Proteomes" id="UP000006764"/>
    </source>
</evidence>
<dbReference type="OrthoDB" id="9814800at2"/>
<dbReference type="Gene3D" id="1.10.1130.10">
    <property type="entry name" value="Flavocytochrome C3, Chain A"/>
    <property type="match status" value="2"/>
</dbReference>
<dbReference type="Gene3D" id="1.25.40.10">
    <property type="entry name" value="Tetratricopeptide repeat domain"/>
    <property type="match status" value="1"/>
</dbReference>
<dbReference type="STRING" id="391936.S7S_05075"/>
<dbReference type="InterPro" id="IPR051829">
    <property type="entry name" value="Multiheme_Cytochr_ET"/>
</dbReference>
<dbReference type="InterPro" id="IPR010177">
    <property type="entry name" value="Paired_CXXCH_1"/>
</dbReference>
<dbReference type="Pfam" id="PF13435">
    <property type="entry name" value="Cytochrome_C554"/>
    <property type="match status" value="2"/>
</dbReference>
<dbReference type="GO" id="GO:0016491">
    <property type="term" value="F:oxidoreductase activity"/>
    <property type="evidence" value="ECO:0007669"/>
    <property type="project" value="TreeGrafter"/>
</dbReference>
<reference evidence="4 5" key="1">
    <citation type="journal article" date="2012" name="J. Bacteriol.">
        <title>Genome sequence of an alkane-degrading bacterium, Alcanivorax pacificus type strain W11-5, isolated from deep sea sediment.</title>
        <authorList>
            <person name="Lai Q."/>
            <person name="Shao Z."/>
        </authorList>
    </citation>
    <scope>NUCLEOTIDE SEQUENCE [LARGE SCALE GENOMIC DNA]</scope>
    <source>
        <strain evidence="4 5">W11-5</strain>
    </source>
</reference>
<dbReference type="PANTHER" id="PTHR35038">
    <property type="entry name" value="DISSIMILATORY SULFITE REDUCTASE SIRA"/>
    <property type="match status" value="1"/>
</dbReference>
<sequence>MRPSRALLLILPLSAVALAGGWWLSRGESGDVASAPHWVDENQCRQCHAPQFRDWQNSHHHLAMRLPTGDTVRGDFNDVTFRSDRETTRFFRDGNRFLVHTPNADGQPETFPVAYTFGWAPLQQYLLALDDGRLQALGVAWDTAQQRWFHLYDGEGVDAHHPLHWQQPAQNANTQCIECHTTDFRTGFDETTQRFDSQWHSLGVGCQGCHGPAADHLRWANALNETPDTTAGKGFARQLDRAPQQLDTCGTCHSRRTPLGTPTHSATLQDDYLLSQLTADLYEVDGKIQGEVFEYGSFLQSRMHQAGVVCADCHNPHSGQLRAPDNAVCTQCHNPAATPVRAAIRGTHLAAKDYDSPAHHHHAPGSPGAACKACHMPGKTYMGNDLRHDHSFSSPDPEQALALGHSDACLGCHENSDTDTLLTHFRQWYPAHQPRDGGYARALFKARHGDAGAAEALLTQLARGDLPGLRRAALIAELPAYPSRAAQQAVSAALTHADPSVRRAAIEALPPGMQSELPGLLNDPVRAVRLGAAEQWLSLADQQGMSLPADALSEYEQVQRQLPANAEAHTNLANLYRLTGRDEQVAPALHAALQRNPRFVPAIVLLAQWQAAQGDGDSGRRQLSQALRDQPDNAVLHHAYGLASIRAGQLQEGVRALEKAHALAPDNDTYAFVLAVAWHDTGQRPRALQLLREQLARHPASRSLRLALYQYLPRGPEQDALLQTLTQQNPQDPLLHAHH</sequence>
<evidence type="ECO:0000256" key="1">
    <source>
        <dbReference type="ARBA" id="ARBA00022729"/>
    </source>
</evidence>
<dbReference type="SUPFAM" id="SSF48371">
    <property type="entry name" value="ARM repeat"/>
    <property type="match status" value="1"/>
</dbReference>
<keyword evidence="1" id="KW-0732">Signal</keyword>
<dbReference type="KEGG" id="apac:S7S_05075"/>
<dbReference type="RefSeq" id="WP_008737338.1">
    <property type="nucleotide sequence ID" value="NZ_CP004387.1"/>
</dbReference>
<dbReference type="Proteomes" id="UP000006764">
    <property type="component" value="Chromosome"/>
</dbReference>
<feature type="domain" description="Cytochrome c-552/4" evidence="3">
    <location>
        <begin position="170"/>
        <end position="211"/>
    </location>
</feature>
<dbReference type="InterPro" id="IPR016024">
    <property type="entry name" value="ARM-type_fold"/>
</dbReference>
<feature type="domain" description="Cytochrome c-552/4" evidence="3">
    <location>
        <begin position="43"/>
        <end position="65"/>
    </location>
</feature>
<organism evidence="4 5">
    <name type="scientific">Isoalcanivorax pacificus W11-5</name>
    <dbReference type="NCBI Taxonomy" id="391936"/>
    <lineage>
        <taxon>Bacteria</taxon>
        <taxon>Pseudomonadati</taxon>
        <taxon>Pseudomonadota</taxon>
        <taxon>Gammaproteobacteria</taxon>
        <taxon>Oceanospirillales</taxon>
        <taxon>Alcanivoracaceae</taxon>
        <taxon>Isoalcanivorax</taxon>
    </lineage>
</organism>
<feature type="domain" description="Doubled CXXCH motif" evidence="2">
    <location>
        <begin position="310"/>
        <end position="337"/>
    </location>
</feature>
<dbReference type="Pfam" id="PF13429">
    <property type="entry name" value="TPR_15"/>
    <property type="match status" value="1"/>
</dbReference>
<name>A0A0B4XL77_9GAMM</name>
<keyword evidence="5" id="KW-1185">Reference proteome</keyword>
<evidence type="ECO:0000313" key="4">
    <source>
        <dbReference type="EMBL" id="AJD47435.1"/>
    </source>
</evidence>
<dbReference type="SUPFAM" id="SSF48695">
    <property type="entry name" value="Multiheme cytochromes"/>
    <property type="match status" value="1"/>
</dbReference>
<evidence type="ECO:0000259" key="2">
    <source>
        <dbReference type="Pfam" id="PF09699"/>
    </source>
</evidence>
<dbReference type="InterPro" id="IPR036280">
    <property type="entry name" value="Multihaem_cyt_sf"/>
</dbReference>
<dbReference type="HOGENOM" id="CLU_013154_0_0_6"/>
<dbReference type="InterPro" id="IPR023155">
    <property type="entry name" value="Cyt_c-552/4"/>
</dbReference>
<dbReference type="AlphaFoldDB" id="A0A0B4XL77"/>
<dbReference type="Pfam" id="PF09699">
    <property type="entry name" value="Paired_CXXCH_1"/>
    <property type="match status" value="1"/>
</dbReference>
<proteinExistence type="predicted"/>
<dbReference type="SMART" id="SM00028">
    <property type="entry name" value="TPR"/>
    <property type="match status" value="2"/>
</dbReference>
<accession>A0A0B4XL77</accession>
<evidence type="ECO:0000259" key="3">
    <source>
        <dbReference type="Pfam" id="PF13435"/>
    </source>
</evidence>
<dbReference type="SUPFAM" id="SSF48452">
    <property type="entry name" value="TPR-like"/>
    <property type="match status" value="1"/>
</dbReference>
<dbReference type="EMBL" id="CP004387">
    <property type="protein sequence ID" value="AJD47435.1"/>
    <property type="molecule type" value="Genomic_DNA"/>
</dbReference>
<protein>
    <submittedName>
        <fullName evidence="4">Tetratricopeptide repeat domain-containing protein</fullName>
    </submittedName>
</protein>
<gene>
    <name evidence="4" type="ORF">S7S_05075</name>
</gene>
<dbReference type="InterPro" id="IPR019734">
    <property type="entry name" value="TPR_rpt"/>
</dbReference>